<gene>
    <name evidence="2" type="ORF">P7K49_035750</name>
</gene>
<dbReference type="Proteomes" id="UP001266305">
    <property type="component" value="Unassembled WGS sequence"/>
</dbReference>
<sequence>MDNHTLVAGAQHLVTFDHQVWDLSIQYGSILLAQDFAHNTFSLMLSQTDLGLMALTMELNHVPRIFYSSLQAYRLYNSSLPGDSCPDLQLPFAMKRRGVSRIELASEDEVSISCDVPTGLCSLTLHLSHHGIFADPLNTNDNEAGTDLMLLDGPVAHSLEELSLAWQVEPAPFLSLCVQDPCGIQELQTACTLAATYIHLCACGFVSLALLHSVPVLHTIAKAPLNGHRGQYQQEEWTSKSYRCQN</sequence>
<evidence type="ECO:0000313" key="2">
    <source>
        <dbReference type="EMBL" id="KAK2086325.1"/>
    </source>
</evidence>
<organism evidence="2 3">
    <name type="scientific">Saguinus oedipus</name>
    <name type="common">Cotton-top tamarin</name>
    <name type="synonym">Oedipomidas oedipus</name>
    <dbReference type="NCBI Taxonomy" id="9490"/>
    <lineage>
        <taxon>Eukaryota</taxon>
        <taxon>Metazoa</taxon>
        <taxon>Chordata</taxon>
        <taxon>Craniata</taxon>
        <taxon>Vertebrata</taxon>
        <taxon>Euteleostomi</taxon>
        <taxon>Mammalia</taxon>
        <taxon>Eutheria</taxon>
        <taxon>Euarchontoglires</taxon>
        <taxon>Primates</taxon>
        <taxon>Haplorrhini</taxon>
        <taxon>Platyrrhini</taxon>
        <taxon>Cebidae</taxon>
        <taxon>Callitrichinae</taxon>
        <taxon>Saguinus</taxon>
    </lineage>
</organism>
<accession>A0ABQ9TP65</accession>
<comment type="caution">
    <text evidence="2">The sequence shown here is derived from an EMBL/GenBank/DDBJ whole genome shotgun (WGS) entry which is preliminary data.</text>
</comment>
<evidence type="ECO:0000313" key="3">
    <source>
        <dbReference type="Proteomes" id="UP001266305"/>
    </source>
</evidence>
<evidence type="ECO:0000259" key="1">
    <source>
        <dbReference type="PROSITE" id="PS51233"/>
    </source>
</evidence>
<feature type="domain" description="VWFD" evidence="1">
    <location>
        <begin position="3"/>
        <end position="178"/>
    </location>
</feature>
<proteinExistence type="predicted"/>
<keyword evidence="3" id="KW-1185">Reference proteome</keyword>
<protein>
    <recommendedName>
        <fullName evidence="1">VWFD domain-containing protein</fullName>
    </recommendedName>
</protein>
<dbReference type="PROSITE" id="PS51233">
    <property type="entry name" value="VWFD"/>
    <property type="match status" value="1"/>
</dbReference>
<reference evidence="2 3" key="1">
    <citation type="submission" date="2023-05" db="EMBL/GenBank/DDBJ databases">
        <title>B98-5 Cell Line De Novo Hybrid Assembly: An Optical Mapping Approach.</title>
        <authorList>
            <person name="Kananen K."/>
            <person name="Auerbach J.A."/>
            <person name="Kautto E."/>
            <person name="Blachly J.S."/>
        </authorList>
    </citation>
    <scope>NUCLEOTIDE SEQUENCE [LARGE SCALE GENOMIC DNA]</scope>
    <source>
        <strain evidence="2">B95-8</strain>
        <tissue evidence="2">Cell line</tissue>
    </source>
</reference>
<name>A0ABQ9TP65_SAGOE</name>
<dbReference type="PANTHER" id="PTHR37860:SF2">
    <property type="entry name" value="VITELLOGENIN DOMAIN-CONTAINING PROTEIN"/>
    <property type="match status" value="1"/>
</dbReference>
<dbReference type="EMBL" id="JASSZA010000020">
    <property type="protein sequence ID" value="KAK2086325.1"/>
    <property type="molecule type" value="Genomic_DNA"/>
</dbReference>
<dbReference type="PANTHER" id="PTHR37860">
    <property type="entry name" value="AGAP008810-PA"/>
    <property type="match status" value="1"/>
</dbReference>
<dbReference type="InterPro" id="IPR001846">
    <property type="entry name" value="VWF_type-D"/>
</dbReference>